<keyword evidence="3 5" id="KW-1133">Transmembrane helix</keyword>
<evidence type="ECO:0000256" key="4">
    <source>
        <dbReference type="ARBA" id="ARBA00023136"/>
    </source>
</evidence>
<organism evidence="6 7">
    <name type="scientific">Candidatus Taylorbacteria bacterium CG11_big_fil_rev_8_21_14_0_20_46_11</name>
    <dbReference type="NCBI Taxonomy" id="1975025"/>
    <lineage>
        <taxon>Bacteria</taxon>
        <taxon>Candidatus Tayloriibacteriota</taxon>
    </lineage>
</organism>
<comment type="subcellular location">
    <subcellularLocation>
        <location evidence="1">Membrane</location>
        <topology evidence="1">Multi-pass membrane protein</topology>
    </subcellularLocation>
</comment>
<feature type="transmembrane region" description="Helical" evidence="5">
    <location>
        <begin position="6"/>
        <end position="24"/>
    </location>
</feature>
<evidence type="ECO:0000256" key="3">
    <source>
        <dbReference type="ARBA" id="ARBA00022989"/>
    </source>
</evidence>
<evidence type="ECO:0000313" key="6">
    <source>
        <dbReference type="EMBL" id="PIQ68444.1"/>
    </source>
</evidence>
<dbReference type="Pfam" id="PF04193">
    <property type="entry name" value="PQ-loop"/>
    <property type="match status" value="1"/>
</dbReference>
<sequence length="84" mass="9285">MQNVELLGFVAGLLVSISLLPQLIKSWRTKSTSDISISWGLINLSGQVLWIVYGAFIGSASLVVMSSITFLFSLSLVFLKMRYK</sequence>
<evidence type="ECO:0000256" key="5">
    <source>
        <dbReference type="SAM" id="Phobius"/>
    </source>
</evidence>
<accession>A0A2H0KDH5</accession>
<dbReference type="EMBL" id="PCVG01000052">
    <property type="protein sequence ID" value="PIQ68444.1"/>
    <property type="molecule type" value="Genomic_DNA"/>
</dbReference>
<dbReference type="InterPro" id="IPR006603">
    <property type="entry name" value="PQ-loop_rpt"/>
</dbReference>
<proteinExistence type="predicted"/>
<feature type="transmembrane region" description="Helical" evidence="5">
    <location>
        <begin position="62"/>
        <end position="79"/>
    </location>
</feature>
<dbReference type="GO" id="GO:0016020">
    <property type="term" value="C:membrane"/>
    <property type="evidence" value="ECO:0007669"/>
    <property type="project" value="UniProtKB-SubCell"/>
</dbReference>
<reference evidence="6 7" key="1">
    <citation type="submission" date="2017-09" db="EMBL/GenBank/DDBJ databases">
        <title>Depth-based differentiation of microbial function through sediment-hosted aquifers and enrichment of novel symbionts in the deep terrestrial subsurface.</title>
        <authorList>
            <person name="Probst A.J."/>
            <person name="Ladd B."/>
            <person name="Jarett J.K."/>
            <person name="Geller-Mcgrath D.E."/>
            <person name="Sieber C.M."/>
            <person name="Emerson J.B."/>
            <person name="Anantharaman K."/>
            <person name="Thomas B.C."/>
            <person name="Malmstrom R."/>
            <person name="Stieglmeier M."/>
            <person name="Klingl A."/>
            <person name="Woyke T."/>
            <person name="Ryan C.M."/>
            <person name="Banfield J.F."/>
        </authorList>
    </citation>
    <scope>NUCLEOTIDE SEQUENCE [LARGE SCALE GENOMIC DNA]</scope>
    <source>
        <strain evidence="6">CG11_big_fil_rev_8_21_14_0_20_46_11</strain>
    </source>
</reference>
<keyword evidence="2 5" id="KW-0812">Transmembrane</keyword>
<keyword evidence="4 5" id="KW-0472">Membrane</keyword>
<dbReference type="Gene3D" id="1.20.1280.290">
    <property type="match status" value="1"/>
</dbReference>
<dbReference type="AlphaFoldDB" id="A0A2H0KDH5"/>
<evidence type="ECO:0000256" key="1">
    <source>
        <dbReference type="ARBA" id="ARBA00004141"/>
    </source>
</evidence>
<dbReference type="Proteomes" id="UP000229342">
    <property type="component" value="Unassembled WGS sequence"/>
</dbReference>
<protein>
    <recommendedName>
        <fullName evidence="8">MtN3 and saliva related transmembrane protein</fullName>
    </recommendedName>
</protein>
<evidence type="ECO:0008006" key="8">
    <source>
        <dbReference type="Google" id="ProtNLM"/>
    </source>
</evidence>
<gene>
    <name evidence="6" type="ORF">COV91_04085</name>
</gene>
<comment type="caution">
    <text evidence="6">The sequence shown here is derived from an EMBL/GenBank/DDBJ whole genome shotgun (WGS) entry which is preliminary data.</text>
</comment>
<evidence type="ECO:0000256" key="2">
    <source>
        <dbReference type="ARBA" id="ARBA00022692"/>
    </source>
</evidence>
<evidence type="ECO:0000313" key="7">
    <source>
        <dbReference type="Proteomes" id="UP000229342"/>
    </source>
</evidence>
<name>A0A2H0KDH5_9BACT</name>